<sequence length="112" mass="12500">PEKKKPYRTKEFEGAPMRRGTVLKVLIVKPKKPNSAQRKAVKVRLSNGKVIIASIGGEGHNLQEHHTVFVRGATIRDLVGMKYRCIRGKGDLQPVVGRVSSRSKYGVKKPKK</sequence>
<dbReference type="PROSITE" id="PS00055">
    <property type="entry name" value="RIBOSOMAL_S12"/>
    <property type="match status" value="1"/>
</dbReference>
<feature type="non-terminal residue" evidence="5">
    <location>
        <position position="112"/>
    </location>
</feature>
<dbReference type="FunFam" id="2.40.50.140:FF:000099">
    <property type="entry name" value="Ribosomal protein S12, mitochondrial"/>
    <property type="match status" value="1"/>
</dbReference>
<name>A0A1B7TAA8_9ASCO</name>
<evidence type="ECO:0000256" key="1">
    <source>
        <dbReference type="ARBA" id="ARBA00005657"/>
    </source>
</evidence>
<proteinExistence type="inferred from homology"/>
<dbReference type="GO" id="GO:0006412">
    <property type="term" value="P:translation"/>
    <property type="evidence" value="ECO:0007669"/>
    <property type="project" value="InterPro"/>
</dbReference>
<dbReference type="GO" id="GO:0015935">
    <property type="term" value="C:small ribosomal subunit"/>
    <property type="evidence" value="ECO:0007669"/>
    <property type="project" value="InterPro"/>
</dbReference>
<protein>
    <submittedName>
        <fullName evidence="5">Ribosomal protein S12/S23</fullName>
    </submittedName>
</protein>
<dbReference type="InterPro" id="IPR006032">
    <property type="entry name" value="Ribosomal_uS12"/>
</dbReference>
<keyword evidence="2 4" id="KW-0689">Ribosomal protein</keyword>
<organism evidence="5 6">
    <name type="scientific">Hanseniaspora valbyensis NRRL Y-1626</name>
    <dbReference type="NCBI Taxonomy" id="766949"/>
    <lineage>
        <taxon>Eukaryota</taxon>
        <taxon>Fungi</taxon>
        <taxon>Dikarya</taxon>
        <taxon>Ascomycota</taxon>
        <taxon>Saccharomycotina</taxon>
        <taxon>Saccharomycetes</taxon>
        <taxon>Saccharomycodales</taxon>
        <taxon>Saccharomycodaceae</taxon>
        <taxon>Hanseniaspora</taxon>
    </lineage>
</organism>
<evidence type="ECO:0000256" key="2">
    <source>
        <dbReference type="ARBA" id="ARBA00022980"/>
    </source>
</evidence>
<dbReference type="NCBIfam" id="TIGR00981">
    <property type="entry name" value="rpsL_bact"/>
    <property type="match status" value="1"/>
</dbReference>
<dbReference type="InterPro" id="IPR012340">
    <property type="entry name" value="NA-bd_OB-fold"/>
</dbReference>
<dbReference type="EMBL" id="LXPE01000055">
    <property type="protein sequence ID" value="OBA25674.1"/>
    <property type="molecule type" value="Genomic_DNA"/>
</dbReference>
<comment type="caution">
    <text evidence="5">The sequence shown here is derived from an EMBL/GenBank/DDBJ whole genome shotgun (WGS) entry which is preliminary data.</text>
</comment>
<evidence type="ECO:0000313" key="5">
    <source>
        <dbReference type="EMBL" id="OBA25674.1"/>
    </source>
</evidence>
<gene>
    <name evidence="5" type="ORF">HANVADRAFT_19641</name>
</gene>
<dbReference type="Gene3D" id="2.40.50.140">
    <property type="entry name" value="Nucleic acid-binding proteins"/>
    <property type="match status" value="1"/>
</dbReference>
<dbReference type="InterPro" id="IPR005679">
    <property type="entry name" value="Ribosomal_uS12_bac"/>
</dbReference>
<evidence type="ECO:0000256" key="4">
    <source>
        <dbReference type="RuleBase" id="RU003622"/>
    </source>
</evidence>
<dbReference type="PRINTS" id="PR01034">
    <property type="entry name" value="RIBOSOMALS12"/>
</dbReference>
<dbReference type="PIRSF" id="PIRSF002133">
    <property type="entry name" value="Ribosomal_S12/S23"/>
    <property type="match status" value="1"/>
</dbReference>
<evidence type="ECO:0000256" key="3">
    <source>
        <dbReference type="ARBA" id="ARBA00023274"/>
    </source>
</evidence>
<feature type="non-terminal residue" evidence="5">
    <location>
        <position position="1"/>
    </location>
</feature>
<keyword evidence="6" id="KW-1185">Reference proteome</keyword>
<evidence type="ECO:0000313" key="6">
    <source>
        <dbReference type="Proteomes" id="UP000092321"/>
    </source>
</evidence>
<dbReference type="PANTHER" id="PTHR11652">
    <property type="entry name" value="30S RIBOSOMAL PROTEIN S12 FAMILY MEMBER"/>
    <property type="match status" value="1"/>
</dbReference>
<dbReference type="SUPFAM" id="SSF50249">
    <property type="entry name" value="Nucleic acid-binding proteins"/>
    <property type="match status" value="1"/>
</dbReference>
<accession>A0A1B7TAA8</accession>
<reference evidence="6" key="1">
    <citation type="journal article" date="2016" name="Proc. Natl. Acad. Sci. U.S.A.">
        <title>Comparative genomics of biotechnologically important yeasts.</title>
        <authorList>
            <person name="Riley R."/>
            <person name="Haridas S."/>
            <person name="Wolfe K.H."/>
            <person name="Lopes M.R."/>
            <person name="Hittinger C.T."/>
            <person name="Goeker M."/>
            <person name="Salamov A.A."/>
            <person name="Wisecaver J.H."/>
            <person name="Long T.M."/>
            <person name="Calvey C.H."/>
            <person name="Aerts A.L."/>
            <person name="Barry K.W."/>
            <person name="Choi C."/>
            <person name="Clum A."/>
            <person name="Coughlan A.Y."/>
            <person name="Deshpande S."/>
            <person name="Douglass A.P."/>
            <person name="Hanson S.J."/>
            <person name="Klenk H.-P."/>
            <person name="LaButti K.M."/>
            <person name="Lapidus A."/>
            <person name="Lindquist E.A."/>
            <person name="Lipzen A.M."/>
            <person name="Meier-Kolthoff J.P."/>
            <person name="Ohm R.A."/>
            <person name="Otillar R.P."/>
            <person name="Pangilinan J.L."/>
            <person name="Peng Y."/>
            <person name="Rokas A."/>
            <person name="Rosa C.A."/>
            <person name="Scheuner C."/>
            <person name="Sibirny A.A."/>
            <person name="Slot J.C."/>
            <person name="Stielow J.B."/>
            <person name="Sun H."/>
            <person name="Kurtzman C.P."/>
            <person name="Blackwell M."/>
            <person name="Grigoriev I.V."/>
            <person name="Jeffries T.W."/>
        </authorList>
    </citation>
    <scope>NUCLEOTIDE SEQUENCE [LARGE SCALE GENOMIC DNA]</scope>
    <source>
        <strain evidence="6">NRRL Y-1626</strain>
    </source>
</reference>
<dbReference type="Proteomes" id="UP000092321">
    <property type="component" value="Unassembled WGS sequence"/>
</dbReference>
<dbReference type="GO" id="GO:0003735">
    <property type="term" value="F:structural constituent of ribosome"/>
    <property type="evidence" value="ECO:0007669"/>
    <property type="project" value="InterPro"/>
</dbReference>
<dbReference type="Pfam" id="PF00164">
    <property type="entry name" value="Ribosom_S12_S23"/>
    <property type="match status" value="1"/>
</dbReference>
<comment type="similarity">
    <text evidence="1 4">Belongs to the universal ribosomal protein uS12 family.</text>
</comment>
<dbReference type="OrthoDB" id="361013at2759"/>
<dbReference type="AlphaFoldDB" id="A0A1B7TAA8"/>
<keyword evidence="3 4" id="KW-0687">Ribonucleoprotein</keyword>